<sequence>MDHREPNVALKFWNPSDQEILEKFHLTDEQLAFTLLPKVALKEATDDRNRYPVVITRDEIPVGFFVLHCGRDISEYSPNPEVMLLRSLSVDSPYQGKGVAKRAMMLVPAFVELYFPDIREIVLAVNYRNTVAKMMYLESGFIDTGTTREGKSGPQYLLHYNL</sequence>
<name>A0A3S1CAH1_9BACL</name>
<dbReference type="InterPro" id="IPR016181">
    <property type="entry name" value="Acyl_CoA_acyltransferase"/>
</dbReference>
<dbReference type="RefSeq" id="WP_127191379.1">
    <property type="nucleotide sequence ID" value="NZ_RZNY01000004.1"/>
</dbReference>
<feature type="domain" description="N-acetyltransferase" evidence="1">
    <location>
        <begin position="10"/>
        <end position="162"/>
    </location>
</feature>
<protein>
    <submittedName>
        <fullName evidence="2">GNAT family N-acetyltransferase</fullName>
    </submittedName>
</protein>
<keyword evidence="3" id="KW-1185">Reference proteome</keyword>
<dbReference type="AlphaFoldDB" id="A0A3S1CAH1"/>
<dbReference type="PROSITE" id="PS51186">
    <property type="entry name" value="GNAT"/>
    <property type="match status" value="1"/>
</dbReference>
<dbReference type="Proteomes" id="UP000279446">
    <property type="component" value="Unassembled WGS sequence"/>
</dbReference>
<evidence type="ECO:0000313" key="3">
    <source>
        <dbReference type="Proteomes" id="UP000279446"/>
    </source>
</evidence>
<proteinExistence type="predicted"/>
<dbReference type="Pfam" id="PF00583">
    <property type="entry name" value="Acetyltransf_1"/>
    <property type="match status" value="1"/>
</dbReference>
<dbReference type="GO" id="GO:0016747">
    <property type="term" value="F:acyltransferase activity, transferring groups other than amino-acyl groups"/>
    <property type="evidence" value="ECO:0007669"/>
    <property type="project" value="InterPro"/>
</dbReference>
<organism evidence="2 3">
    <name type="scientific">Paenibacillus anaericanus</name>
    <dbReference type="NCBI Taxonomy" id="170367"/>
    <lineage>
        <taxon>Bacteria</taxon>
        <taxon>Bacillati</taxon>
        <taxon>Bacillota</taxon>
        <taxon>Bacilli</taxon>
        <taxon>Bacillales</taxon>
        <taxon>Paenibacillaceae</taxon>
        <taxon>Paenibacillus</taxon>
    </lineage>
</organism>
<dbReference type="EMBL" id="RZNY01000004">
    <property type="protein sequence ID" value="RUT47501.1"/>
    <property type="molecule type" value="Genomic_DNA"/>
</dbReference>
<comment type="caution">
    <text evidence="2">The sequence shown here is derived from an EMBL/GenBank/DDBJ whole genome shotgun (WGS) entry which is preliminary data.</text>
</comment>
<evidence type="ECO:0000313" key="2">
    <source>
        <dbReference type="EMBL" id="RUT47501.1"/>
    </source>
</evidence>
<dbReference type="SUPFAM" id="SSF55729">
    <property type="entry name" value="Acyl-CoA N-acyltransferases (Nat)"/>
    <property type="match status" value="1"/>
</dbReference>
<evidence type="ECO:0000259" key="1">
    <source>
        <dbReference type="PROSITE" id="PS51186"/>
    </source>
</evidence>
<gene>
    <name evidence="2" type="ORF">EJP82_07285</name>
</gene>
<keyword evidence="2" id="KW-0808">Transferase</keyword>
<dbReference type="OrthoDB" id="66776at2"/>
<dbReference type="InterPro" id="IPR000182">
    <property type="entry name" value="GNAT_dom"/>
</dbReference>
<accession>A0A3S1CAH1</accession>
<dbReference type="Gene3D" id="3.40.630.30">
    <property type="match status" value="1"/>
</dbReference>
<reference evidence="2 3" key="1">
    <citation type="submission" date="2018-12" db="EMBL/GenBank/DDBJ databases">
        <authorList>
            <person name="Sun L."/>
            <person name="Chen Z."/>
        </authorList>
    </citation>
    <scope>NUCLEOTIDE SEQUENCE [LARGE SCALE GENOMIC DNA]</scope>
    <source>
        <strain evidence="2 3">DSM 15890</strain>
    </source>
</reference>
<dbReference type="CDD" id="cd04301">
    <property type="entry name" value="NAT_SF"/>
    <property type="match status" value="1"/>
</dbReference>